<dbReference type="EMBL" id="AJAN01000021">
    <property type="protein sequence ID" value="EOH89923.1"/>
    <property type="molecule type" value="Genomic_DNA"/>
</dbReference>
<accession>A0ABN0KHP0</accession>
<protein>
    <submittedName>
        <fullName evidence="1">Uncharacterized protein</fullName>
    </submittedName>
</protein>
<keyword evidence="2" id="KW-1185">Reference proteome</keyword>
<dbReference type="Proteomes" id="UP000013866">
    <property type="component" value="Unassembled WGS sequence"/>
</dbReference>
<comment type="caution">
    <text evidence="1">The sequence shown here is derived from an EMBL/GenBank/DDBJ whole genome shotgun (WGS) entry which is preliminary data.</text>
</comment>
<proteinExistence type="predicted"/>
<sequence>MFDKGVIPLRPKTKEELLEAATLRFDELWNLIDSSL</sequence>
<gene>
    <name evidence="1" type="ORF">UAO_01167</name>
</gene>
<name>A0ABN0KHP0_9ENTE</name>
<organism evidence="1 2">
    <name type="scientific">Enterococcus villorum ATCC 700913</name>
    <dbReference type="NCBI Taxonomy" id="1158604"/>
    <lineage>
        <taxon>Bacteria</taxon>
        <taxon>Bacillati</taxon>
        <taxon>Bacillota</taxon>
        <taxon>Bacilli</taxon>
        <taxon>Lactobacillales</taxon>
        <taxon>Enterococcaceae</taxon>
        <taxon>Enterococcus</taxon>
    </lineage>
</organism>
<reference evidence="1 2" key="1">
    <citation type="submission" date="2013-02" db="EMBL/GenBank/DDBJ databases">
        <title>The Genome Sequence of Enterococcus villorum ATCC_700913.</title>
        <authorList>
            <consortium name="The Broad Institute Genome Sequencing Platform"/>
            <consortium name="The Broad Institute Genome Sequencing Center for Infectious Disease"/>
            <person name="Earl A.M."/>
            <person name="Gilmore M.S."/>
            <person name="Lebreton F."/>
            <person name="Walker B."/>
            <person name="Young S.K."/>
            <person name="Zeng Q."/>
            <person name="Gargeya S."/>
            <person name="Fitzgerald M."/>
            <person name="Haas B."/>
            <person name="Abouelleil A."/>
            <person name="Alvarado L."/>
            <person name="Arachchi H.M."/>
            <person name="Berlin A.M."/>
            <person name="Chapman S.B."/>
            <person name="Dewar J."/>
            <person name="Goldberg J."/>
            <person name="Griggs A."/>
            <person name="Gujja S."/>
            <person name="Hansen M."/>
            <person name="Howarth C."/>
            <person name="Imamovic A."/>
            <person name="Larimer J."/>
            <person name="McCowan C."/>
            <person name="Murphy C."/>
            <person name="Neiman D."/>
            <person name="Pearson M."/>
            <person name="Priest M."/>
            <person name="Roberts A."/>
            <person name="Saif S."/>
            <person name="Shea T."/>
            <person name="Sisk P."/>
            <person name="Sykes S."/>
            <person name="Wortman J."/>
            <person name="Nusbaum C."/>
            <person name="Birren B."/>
        </authorList>
    </citation>
    <scope>NUCLEOTIDE SEQUENCE [LARGE SCALE GENOMIC DNA]</scope>
    <source>
        <strain evidence="1 2">ATCC 700913</strain>
    </source>
</reference>
<evidence type="ECO:0000313" key="2">
    <source>
        <dbReference type="Proteomes" id="UP000013866"/>
    </source>
</evidence>
<evidence type="ECO:0000313" key="1">
    <source>
        <dbReference type="EMBL" id="EOH89923.1"/>
    </source>
</evidence>